<evidence type="ECO:0000313" key="2">
    <source>
        <dbReference type="Proteomes" id="UP000316609"/>
    </source>
</evidence>
<organism evidence="1 2">
    <name type="scientific">Eiseniibacteriota bacterium</name>
    <dbReference type="NCBI Taxonomy" id="2212470"/>
    <lineage>
        <taxon>Bacteria</taxon>
        <taxon>Candidatus Eiseniibacteriota</taxon>
    </lineage>
</organism>
<protein>
    <recommendedName>
        <fullName evidence="3">Calcineurin-like phosphoesterase domain-containing protein</fullName>
    </recommendedName>
</protein>
<proteinExistence type="predicted"/>
<dbReference type="Gene3D" id="3.60.21.10">
    <property type="match status" value="1"/>
</dbReference>
<evidence type="ECO:0008006" key="3">
    <source>
        <dbReference type="Google" id="ProtNLM"/>
    </source>
</evidence>
<dbReference type="AlphaFoldDB" id="A0A538TXI5"/>
<dbReference type="EMBL" id="VBOY01000011">
    <property type="protein sequence ID" value="TMQ68360.1"/>
    <property type="molecule type" value="Genomic_DNA"/>
</dbReference>
<accession>A0A538TXI5</accession>
<gene>
    <name evidence="1" type="ORF">E6K78_01500</name>
</gene>
<reference evidence="1 2" key="1">
    <citation type="journal article" date="2019" name="Nat. Microbiol.">
        <title>Mediterranean grassland soil C-N compound turnover is dependent on rainfall and depth, and is mediated by genomically divergent microorganisms.</title>
        <authorList>
            <person name="Diamond S."/>
            <person name="Andeer P.F."/>
            <person name="Li Z."/>
            <person name="Crits-Christoph A."/>
            <person name="Burstein D."/>
            <person name="Anantharaman K."/>
            <person name="Lane K.R."/>
            <person name="Thomas B.C."/>
            <person name="Pan C."/>
            <person name="Northen T.R."/>
            <person name="Banfield J.F."/>
        </authorList>
    </citation>
    <scope>NUCLEOTIDE SEQUENCE [LARGE SCALE GENOMIC DNA]</scope>
    <source>
        <strain evidence="1">WS_8</strain>
    </source>
</reference>
<sequence length="113" mass="12336">MRVAALYDVHGSLWALDAVLAEIDRKGGADRVLIEGDVCWGPRQTLERLIARGAGPESRLREALAGVGQARDIRASDFPANDEYVQLLLEPPSGDWAATFFEDMAAKRARPTS</sequence>
<dbReference type="SUPFAM" id="SSF56300">
    <property type="entry name" value="Metallo-dependent phosphatases"/>
    <property type="match status" value="1"/>
</dbReference>
<dbReference type="Proteomes" id="UP000316609">
    <property type="component" value="Unassembled WGS sequence"/>
</dbReference>
<evidence type="ECO:0000313" key="1">
    <source>
        <dbReference type="EMBL" id="TMQ68360.1"/>
    </source>
</evidence>
<name>A0A538TXI5_UNCEI</name>
<dbReference type="InterPro" id="IPR029052">
    <property type="entry name" value="Metallo-depent_PP-like"/>
</dbReference>
<comment type="caution">
    <text evidence="1">The sequence shown here is derived from an EMBL/GenBank/DDBJ whole genome shotgun (WGS) entry which is preliminary data.</text>
</comment>